<feature type="transmembrane region" description="Helical" evidence="5">
    <location>
        <begin position="90"/>
        <end position="107"/>
    </location>
</feature>
<evidence type="ECO:0000313" key="7">
    <source>
        <dbReference type="Proteomes" id="UP000014523"/>
    </source>
</evidence>
<keyword evidence="2 5" id="KW-0812">Transmembrane</keyword>
<evidence type="ECO:0000256" key="3">
    <source>
        <dbReference type="ARBA" id="ARBA00022989"/>
    </source>
</evidence>
<dbReference type="Proteomes" id="UP000014523">
    <property type="component" value="Unassembled WGS sequence"/>
</dbReference>
<evidence type="ECO:0008006" key="8">
    <source>
        <dbReference type="Google" id="ProtNLM"/>
    </source>
</evidence>
<dbReference type="GO" id="GO:0016020">
    <property type="term" value="C:membrane"/>
    <property type="evidence" value="ECO:0007669"/>
    <property type="project" value="UniProtKB-SubCell"/>
</dbReference>
<evidence type="ECO:0000313" key="6">
    <source>
        <dbReference type="EMBL" id="EPF88116.1"/>
    </source>
</evidence>
<keyword evidence="3 5" id="KW-1133">Transmembrane helix</keyword>
<dbReference type="EMBL" id="ATGG01000011">
    <property type="protein sequence ID" value="EPF88116.1"/>
    <property type="molecule type" value="Genomic_DNA"/>
</dbReference>
<reference evidence="6 7" key="1">
    <citation type="submission" date="2013-06" db="EMBL/GenBank/DDBJ databases">
        <title>The Genome Sequence of Acinetobacter gyllenbergii CIP 110306.</title>
        <authorList>
            <consortium name="The Broad Institute Genome Sequencing Platform"/>
            <consortium name="The Broad Institute Genome Sequencing Center for Infectious Disease"/>
            <person name="Cerqueira G."/>
            <person name="Feldgarden M."/>
            <person name="Courvalin P."/>
            <person name="Perichon B."/>
            <person name="Grillot-Courvalin C."/>
            <person name="Clermont D."/>
            <person name="Rocha E."/>
            <person name="Yoon E.-J."/>
            <person name="Nemec A."/>
            <person name="Young S.K."/>
            <person name="Zeng Q."/>
            <person name="Gargeya S."/>
            <person name="Fitzgerald M."/>
            <person name="Abouelleil A."/>
            <person name="Alvarado L."/>
            <person name="Berlin A.M."/>
            <person name="Chapman S.B."/>
            <person name="Dewar J."/>
            <person name="Goldberg J."/>
            <person name="Griggs A."/>
            <person name="Gujja S."/>
            <person name="Hansen M."/>
            <person name="Howarth C."/>
            <person name="Imamovic A."/>
            <person name="Larimer J."/>
            <person name="McCowan C."/>
            <person name="Murphy C."/>
            <person name="Pearson M."/>
            <person name="Priest M."/>
            <person name="Roberts A."/>
            <person name="Saif S."/>
            <person name="Shea T."/>
            <person name="Sykes S."/>
            <person name="Wortman J."/>
            <person name="Nusbaum C."/>
            <person name="Birren B."/>
        </authorList>
    </citation>
    <scope>NUCLEOTIDE SEQUENCE [LARGE SCALE GENOMIC DNA]</scope>
    <source>
        <strain evidence="6 7">CIP 110306</strain>
    </source>
</reference>
<keyword evidence="4 5" id="KW-0472">Membrane</keyword>
<feature type="transmembrane region" description="Helical" evidence="5">
    <location>
        <begin position="202"/>
        <end position="227"/>
    </location>
</feature>
<evidence type="ECO:0000256" key="1">
    <source>
        <dbReference type="ARBA" id="ARBA00004141"/>
    </source>
</evidence>
<evidence type="ECO:0000256" key="2">
    <source>
        <dbReference type="ARBA" id="ARBA00022692"/>
    </source>
</evidence>
<organism evidence="6 7">
    <name type="scientific">Acinetobacter gyllenbergii CIP 110306 = MTCC 11365</name>
    <dbReference type="NCBI Taxonomy" id="1217657"/>
    <lineage>
        <taxon>Bacteria</taxon>
        <taxon>Pseudomonadati</taxon>
        <taxon>Pseudomonadota</taxon>
        <taxon>Gammaproteobacteria</taxon>
        <taxon>Moraxellales</taxon>
        <taxon>Moraxellaceae</taxon>
        <taxon>Acinetobacter</taxon>
    </lineage>
</organism>
<dbReference type="RefSeq" id="WP_016540124.1">
    <property type="nucleotide sequence ID" value="NZ_ASQH01000001.1"/>
</dbReference>
<sequence>MNMWSIVCLIWTLLAYIVAKRIYQKHPQLWLSPAISVPVVTILLMAIFGISYQTYAQDTQWIVNLLGPATVAFAVPIYRYRETIRKNLGVLSIAIVVGMSVGVISAYEMAKLFHFSPEVTQSLMARSISTPFAMILAEDIHGSAALVSLFTVITGLVGMICGDAILAITKIRSNVANGAALGNAAHGFGTVRAQQRNSEEGVIASLTMVIAGILMVLVGPFAIHLWMLI</sequence>
<keyword evidence="7" id="KW-1185">Reference proteome</keyword>
<evidence type="ECO:0000256" key="5">
    <source>
        <dbReference type="SAM" id="Phobius"/>
    </source>
</evidence>
<feature type="transmembrane region" description="Helical" evidence="5">
    <location>
        <begin position="143"/>
        <end position="168"/>
    </location>
</feature>
<gene>
    <name evidence="6" type="ORF">F957_01403</name>
</gene>
<dbReference type="PANTHER" id="PTHR30249">
    <property type="entry name" value="PUTATIVE SEROTONIN TRANSPORTER"/>
    <property type="match status" value="1"/>
</dbReference>
<evidence type="ECO:0000256" key="4">
    <source>
        <dbReference type="ARBA" id="ARBA00023136"/>
    </source>
</evidence>
<comment type="subcellular location">
    <subcellularLocation>
        <location evidence="1">Membrane</location>
        <topology evidence="1">Multi-pass membrane protein</topology>
    </subcellularLocation>
</comment>
<dbReference type="AlphaFoldDB" id="A0A829HKB3"/>
<comment type="caution">
    <text evidence="6">The sequence shown here is derived from an EMBL/GenBank/DDBJ whole genome shotgun (WGS) entry which is preliminary data.</text>
</comment>
<name>A0A829HKB3_9GAMM</name>
<dbReference type="InterPro" id="IPR007300">
    <property type="entry name" value="CidB/LrgB"/>
</dbReference>
<dbReference type="PANTHER" id="PTHR30249:SF16">
    <property type="entry name" value="INNER MEMBRANE PROTEIN"/>
    <property type="match status" value="1"/>
</dbReference>
<accession>A0A829HKB3</accession>
<dbReference type="Pfam" id="PF04172">
    <property type="entry name" value="LrgB"/>
    <property type="match status" value="1"/>
</dbReference>
<feature type="transmembrane region" description="Helical" evidence="5">
    <location>
        <begin position="29"/>
        <end position="49"/>
    </location>
</feature>
<proteinExistence type="predicted"/>
<protein>
    <recommendedName>
        <fullName evidence="8">TIGR00659 family protein</fullName>
    </recommendedName>
</protein>